<evidence type="ECO:0000256" key="7">
    <source>
        <dbReference type="ARBA" id="ARBA00023288"/>
    </source>
</evidence>
<evidence type="ECO:0000256" key="4">
    <source>
        <dbReference type="ARBA" id="ARBA00023136"/>
    </source>
</evidence>
<dbReference type="GO" id="GO:0009279">
    <property type="term" value="C:cell outer membrane"/>
    <property type="evidence" value="ECO:0007669"/>
    <property type="project" value="UniProtKB-SubCell"/>
</dbReference>
<dbReference type="GO" id="GO:0015562">
    <property type="term" value="F:efflux transmembrane transporter activity"/>
    <property type="evidence" value="ECO:0007669"/>
    <property type="project" value="InterPro"/>
</dbReference>
<dbReference type="InterPro" id="IPR010131">
    <property type="entry name" value="MdtP/NodT-like"/>
</dbReference>
<dbReference type="RefSeq" id="WP_003223181.1">
    <property type="nucleotide sequence ID" value="NZ_CM001561.1"/>
</dbReference>
<feature type="signal peptide" evidence="8">
    <location>
        <begin position="1"/>
        <end position="22"/>
    </location>
</feature>
<evidence type="ECO:0000313" key="10">
    <source>
        <dbReference type="EMBL" id="EJZ57366.1"/>
    </source>
</evidence>
<dbReference type="InterPro" id="IPR003423">
    <property type="entry name" value="OMP_efflux"/>
</dbReference>
<organism evidence="10 11">
    <name type="scientific">Pseudomonas fluorescens R124</name>
    <dbReference type="NCBI Taxonomy" id="743713"/>
    <lineage>
        <taxon>Bacteria</taxon>
        <taxon>Pseudomonadati</taxon>
        <taxon>Pseudomonadota</taxon>
        <taxon>Gammaproteobacteria</taxon>
        <taxon>Pseudomonadales</taxon>
        <taxon>Pseudomonadaceae</taxon>
        <taxon>Pseudomonas</taxon>
    </lineage>
</organism>
<dbReference type="SUPFAM" id="SSF56954">
    <property type="entry name" value="Outer membrane efflux proteins (OEP)"/>
    <property type="match status" value="1"/>
</dbReference>
<evidence type="ECO:0000313" key="11">
    <source>
        <dbReference type="Proteomes" id="UP000006045"/>
    </source>
</evidence>
<dbReference type="PANTHER" id="PTHR30203:SF33">
    <property type="entry name" value="BLR4455 PROTEIN"/>
    <property type="match status" value="1"/>
</dbReference>
<keyword evidence="3 8" id="KW-0812">Transmembrane</keyword>
<feature type="region of interest" description="Disordered" evidence="9">
    <location>
        <begin position="111"/>
        <end position="132"/>
    </location>
</feature>
<evidence type="ECO:0000256" key="8">
    <source>
        <dbReference type="RuleBase" id="RU362097"/>
    </source>
</evidence>
<keyword evidence="7 8" id="KW-0449">Lipoprotein</keyword>
<gene>
    <name evidence="10" type="primary">nodT</name>
    <name evidence="10" type="ORF">I1A_001685</name>
</gene>
<dbReference type="NCBIfam" id="TIGR01845">
    <property type="entry name" value="outer_NodT"/>
    <property type="match status" value="1"/>
</dbReference>
<proteinExistence type="inferred from homology"/>
<dbReference type="Gene3D" id="1.20.1600.10">
    <property type="entry name" value="Outer membrane efflux proteins (OEP)"/>
    <property type="match status" value="1"/>
</dbReference>
<dbReference type="Proteomes" id="UP000006045">
    <property type="component" value="Chromosome"/>
</dbReference>
<reference evidence="10 11" key="1">
    <citation type="submission" date="2012-08" db="EMBL/GenBank/DDBJ databases">
        <title>The genome of cave-isolated P. fluorescens strain R124 demonstrates phenotypic adaptation to the mineral environment.</title>
        <authorList>
            <person name="Barton M.D."/>
            <person name="Petronio M."/>
            <person name="Giarrizzo J.G."/>
            <person name="Bowling B.V."/>
            <person name="Barton H.A."/>
        </authorList>
    </citation>
    <scope>NUCLEOTIDE SEQUENCE [LARGE SCALE GENOMIC DNA]</scope>
    <source>
        <strain evidence="10 11">R124</strain>
    </source>
</reference>
<comment type="similarity">
    <text evidence="1 8">Belongs to the outer membrane factor (OMF) (TC 1.B.17) family.</text>
</comment>
<evidence type="ECO:0000256" key="2">
    <source>
        <dbReference type="ARBA" id="ARBA00022452"/>
    </source>
</evidence>
<evidence type="ECO:0000256" key="9">
    <source>
        <dbReference type="SAM" id="MobiDB-lite"/>
    </source>
</evidence>
<keyword evidence="6" id="KW-0998">Cell outer membrane</keyword>
<evidence type="ECO:0000256" key="3">
    <source>
        <dbReference type="ARBA" id="ARBA00022692"/>
    </source>
</evidence>
<dbReference type="AlphaFoldDB" id="A0A7U9CRR2"/>
<dbReference type="OrthoDB" id="9770517at2"/>
<name>A0A7U9CRR2_PSEFL</name>
<accession>A0A7U9CRR2</accession>
<dbReference type="PANTHER" id="PTHR30203">
    <property type="entry name" value="OUTER MEMBRANE CATION EFFLUX PROTEIN"/>
    <property type="match status" value="1"/>
</dbReference>
<dbReference type="Pfam" id="PF02321">
    <property type="entry name" value="OEP"/>
    <property type="match status" value="2"/>
</dbReference>
<protein>
    <submittedName>
        <fullName evidence="10">NodT</fullName>
    </submittedName>
</protein>
<dbReference type="EMBL" id="CM001561">
    <property type="protein sequence ID" value="EJZ57366.1"/>
    <property type="molecule type" value="Genomic_DNA"/>
</dbReference>
<comment type="subcellular location">
    <subcellularLocation>
        <location evidence="8">Cell outer membrane</location>
        <topology evidence="8">Lipid-anchor</topology>
    </subcellularLocation>
</comment>
<evidence type="ECO:0000256" key="6">
    <source>
        <dbReference type="ARBA" id="ARBA00023237"/>
    </source>
</evidence>
<evidence type="ECO:0000256" key="1">
    <source>
        <dbReference type="ARBA" id="ARBA00007613"/>
    </source>
</evidence>
<sequence length="482" mass="51138">MAERSALCTAAWVLGAALGLNACSLAPTYHVPPTPVAAPFHTVAPWTTAQPSDQLNRDGWWRMYNDPQLDALQQQLLHNNPDLSAALAHYAQAQAFVKQVEAGLFPSITGNAQPQRIRQSDNKPLRNGGPDEYNSVTLGAEIDYEVDLWGRVRDTVAAGKEEAQAQKADLASARLSLQTQLADTYIRLRGLDQQTRLLKETGAAFEKALNLTQGLHDGGIVSGLDVARARTQLSSTKSQLTQNQAQRALLEHAIAALVGASASDFSIAESTHPVTLPVVPVGLPSTLLQRRPDIAAAERRTAEANAKIGVAKAAFYPSLTLSAQAGFQSAEYAKLLSAPNLFWVIGPSLLGTIFDGGAHQAELDAARAATDEAGAHYRSVVLAAFAQVEDNLSLVSGLGSALKDQRDAADAAQQSENLALDQYRQGAVGYLDVVSAQTTALQAQSSVLDLQTRQLSANVGLIKALGGGWSNEELASIAAQKE</sequence>
<keyword evidence="5 8" id="KW-0564">Palmitate</keyword>
<dbReference type="Gene3D" id="2.20.200.10">
    <property type="entry name" value="Outer membrane efflux proteins (OEP)"/>
    <property type="match status" value="1"/>
</dbReference>
<keyword evidence="8" id="KW-0732">Signal</keyword>
<keyword evidence="2 8" id="KW-1134">Transmembrane beta strand</keyword>
<keyword evidence="4 8" id="KW-0472">Membrane</keyword>
<evidence type="ECO:0000256" key="5">
    <source>
        <dbReference type="ARBA" id="ARBA00023139"/>
    </source>
</evidence>
<feature type="chain" id="PRO_5031588308" evidence="8">
    <location>
        <begin position="23"/>
        <end position="482"/>
    </location>
</feature>